<evidence type="ECO:0000313" key="3">
    <source>
        <dbReference type="Proteomes" id="UP001431784"/>
    </source>
</evidence>
<dbReference type="RefSeq" id="WP_274354467.1">
    <property type="nucleotide sequence ID" value="NZ_JAQZSM010000060.1"/>
</dbReference>
<dbReference type="Pfam" id="PF13665">
    <property type="entry name" value="Tox-PAAR-like"/>
    <property type="match status" value="1"/>
</dbReference>
<feature type="region of interest" description="Disordered" evidence="1">
    <location>
        <begin position="83"/>
        <end position="105"/>
    </location>
</feature>
<accession>A0ABT5TFB5</accession>
<feature type="compositionally biased region" description="Gly residues" evidence="1">
    <location>
        <begin position="92"/>
        <end position="105"/>
    </location>
</feature>
<reference evidence="2" key="1">
    <citation type="submission" date="2023-02" db="EMBL/GenBank/DDBJ databases">
        <title>Description of Roseinatronobacter alkalisoli sp. nov., an alkaliphilic bacerium isolated from soda soil.</title>
        <authorList>
            <person name="Wei W."/>
        </authorList>
    </citation>
    <scope>NUCLEOTIDE SEQUENCE</scope>
    <source>
        <strain evidence="2">HJB301</strain>
    </source>
</reference>
<sequence length="105" mass="11418">MSLPPDDYIGEPGYPAPWTTSQPREALRDTDEARIICLAPDICRAPKAPVPFMIYDTFGHDEDYTPSVRFTGQKAMVLRSHTTHVHGDEPGIGKGVVSGTVGGHL</sequence>
<comment type="caution">
    <text evidence="2">The sequence shown here is derived from an EMBL/GenBank/DDBJ whole genome shotgun (WGS) entry which is preliminary data.</text>
</comment>
<dbReference type="EMBL" id="JAQZSM010000060">
    <property type="protein sequence ID" value="MDD7973808.1"/>
    <property type="molecule type" value="Genomic_DNA"/>
</dbReference>
<protein>
    <submittedName>
        <fullName evidence="2">DUF4150 domain-containing protein</fullName>
    </submittedName>
</protein>
<evidence type="ECO:0000313" key="2">
    <source>
        <dbReference type="EMBL" id="MDD7973808.1"/>
    </source>
</evidence>
<organism evidence="2 3">
    <name type="scientific">Roseinatronobacter alkalisoli</name>
    <dbReference type="NCBI Taxonomy" id="3028235"/>
    <lineage>
        <taxon>Bacteria</taxon>
        <taxon>Pseudomonadati</taxon>
        <taxon>Pseudomonadota</taxon>
        <taxon>Alphaproteobacteria</taxon>
        <taxon>Rhodobacterales</taxon>
        <taxon>Paracoccaceae</taxon>
        <taxon>Roseinatronobacter</taxon>
    </lineage>
</organism>
<keyword evidence="3" id="KW-1185">Reference proteome</keyword>
<dbReference type="Proteomes" id="UP001431784">
    <property type="component" value="Unassembled WGS sequence"/>
</dbReference>
<feature type="region of interest" description="Disordered" evidence="1">
    <location>
        <begin position="1"/>
        <end position="24"/>
    </location>
</feature>
<gene>
    <name evidence="2" type="ORF">PUT78_22440</name>
</gene>
<proteinExistence type="predicted"/>
<evidence type="ECO:0000256" key="1">
    <source>
        <dbReference type="SAM" id="MobiDB-lite"/>
    </source>
</evidence>
<name>A0ABT5TFB5_9RHOB</name>